<organism evidence="3 4">
    <name type="scientific">Paramecium primaurelia</name>
    <dbReference type="NCBI Taxonomy" id="5886"/>
    <lineage>
        <taxon>Eukaryota</taxon>
        <taxon>Sar</taxon>
        <taxon>Alveolata</taxon>
        <taxon>Ciliophora</taxon>
        <taxon>Intramacronucleata</taxon>
        <taxon>Oligohymenophorea</taxon>
        <taxon>Peniculida</taxon>
        <taxon>Parameciidae</taxon>
        <taxon>Paramecium</taxon>
    </lineage>
</organism>
<evidence type="ECO:0000313" key="4">
    <source>
        <dbReference type="Proteomes" id="UP000688137"/>
    </source>
</evidence>
<dbReference type="EMBL" id="CAJJDM010000008">
    <property type="protein sequence ID" value="CAD8047278.1"/>
    <property type="molecule type" value="Genomic_DNA"/>
</dbReference>
<accession>A0A8S1K9S5</accession>
<keyword evidence="4" id="KW-1185">Reference proteome</keyword>
<dbReference type="OMA" id="WIDCKTK"/>
<evidence type="ECO:0000256" key="1">
    <source>
        <dbReference type="SAM" id="Phobius"/>
    </source>
</evidence>
<keyword evidence="1" id="KW-1133">Transmembrane helix</keyword>
<name>A0A8S1K9S5_PARPR</name>
<sequence>MLGSIGFLFFCIYFIAEGIEDLVFPLDNFQFRLLQWIDCKTKEQVEFVDVEGQQQISIQKGQGICLDHNYQLPLYEDNIYNYTFIFNRPLFNDELFIFIDYKMYNLSIQITGQSFIQIQHQHFLTCMNSIELWLNSTVSLNLIFIYIAKVQTNTKDQVLFTGQLPQFHNNSNFNYNLYQNFEMIIKNKTLQYKTIIPKFEDKQSVFCWFKLYLDNILLPSSISQIDLNNSIIQGNYMIQANNHIQLNELPFLIKINYQLIQMSLISQIQQTLNFEAIIQIDQTFSQLNSYDTFIKQEFKQTNYIRMLIDVTQVINNTFAKITVLPKDYKECVKNIYLSNAKINIKNEQSETILECQIIDNNENQTCINYDNDKCLFQVNWQFENNKQYLYELSGILKKSRDIDPYIYFKTEIEYFPIMNIKKEINNRYWIGYLLLINLLLPILLFLFCVFCIISLKFYHPYIMYIIQVDEICFQSQVIQKQQSQQSIILEQSNNEGGNLIQENQNQL</sequence>
<protein>
    <recommendedName>
        <fullName evidence="5">Transmembrane protein</fullName>
    </recommendedName>
</protein>
<feature type="chain" id="PRO_5035822388" description="Transmembrane protein" evidence="2">
    <location>
        <begin position="19"/>
        <end position="507"/>
    </location>
</feature>
<feature type="transmembrane region" description="Helical" evidence="1">
    <location>
        <begin position="429"/>
        <end position="455"/>
    </location>
</feature>
<feature type="signal peptide" evidence="2">
    <location>
        <begin position="1"/>
        <end position="18"/>
    </location>
</feature>
<dbReference type="Proteomes" id="UP000688137">
    <property type="component" value="Unassembled WGS sequence"/>
</dbReference>
<comment type="caution">
    <text evidence="3">The sequence shown here is derived from an EMBL/GenBank/DDBJ whole genome shotgun (WGS) entry which is preliminary data.</text>
</comment>
<evidence type="ECO:0008006" key="5">
    <source>
        <dbReference type="Google" id="ProtNLM"/>
    </source>
</evidence>
<keyword evidence="2" id="KW-0732">Signal</keyword>
<evidence type="ECO:0000313" key="3">
    <source>
        <dbReference type="EMBL" id="CAD8047278.1"/>
    </source>
</evidence>
<gene>
    <name evidence="3" type="ORF">PPRIM_AZ9-3.1.T0110348</name>
</gene>
<keyword evidence="1" id="KW-0472">Membrane</keyword>
<reference evidence="3" key="1">
    <citation type="submission" date="2021-01" db="EMBL/GenBank/DDBJ databases">
        <authorList>
            <consortium name="Genoscope - CEA"/>
            <person name="William W."/>
        </authorList>
    </citation>
    <scope>NUCLEOTIDE SEQUENCE</scope>
</reference>
<dbReference type="AlphaFoldDB" id="A0A8S1K9S5"/>
<proteinExistence type="predicted"/>
<keyword evidence="1" id="KW-0812">Transmembrane</keyword>
<evidence type="ECO:0000256" key="2">
    <source>
        <dbReference type="SAM" id="SignalP"/>
    </source>
</evidence>